<protein>
    <submittedName>
        <fullName evidence="2">Uncharacterized protein</fullName>
    </submittedName>
</protein>
<accession>A0A6J4M8G6</accession>
<feature type="non-terminal residue" evidence="2">
    <location>
        <position position="196"/>
    </location>
</feature>
<keyword evidence="1" id="KW-0472">Membrane</keyword>
<reference evidence="2" key="1">
    <citation type="submission" date="2020-02" db="EMBL/GenBank/DDBJ databases">
        <authorList>
            <person name="Meier V. D."/>
        </authorList>
    </citation>
    <scope>NUCLEOTIDE SEQUENCE</scope>
    <source>
        <strain evidence="2">AVDCRST_MAG93</strain>
    </source>
</reference>
<keyword evidence="1" id="KW-1133">Transmembrane helix</keyword>
<feature type="transmembrane region" description="Helical" evidence="1">
    <location>
        <begin position="127"/>
        <end position="148"/>
    </location>
</feature>
<dbReference type="EMBL" id="CADCTR010002405">
    <property type="protein sequence ID" value="CAA9351101.1"/>
    <property type="molecule type" value="Genomic_DNA"/>
</dbReference>
<keyword evidence="1" id="KW-0812">Transmembrane</keyword>
<name>A0A6J4M8G6_9CHLR</name>
<gene>
    <name evidence="2" type="ORF">AVDCRST_MAG93-7122</name>
</gene>
<feature type="transmembrane region" description="Helical" evidence="1">
    <location>
        <begin position="74"/>
        <end position="92"/>
    </location>
</feature>
<evidence type="ECO:0000256" key="1">
    <source>
        <dbReference type="SAM" id="Phobius"/>
    </source>
</evidence>
<dbReference type="AlphaFoldDB" id="A0A6J4M8G6"/>
<feature type="transmembrane region" description="Helical" evidence="1">
    <location>
        <begin position="98"/>
        <end position="115"/>
    </location>
</feature>
<evidence type="ECO:0000313" key="2">
    <source>
        <dbReference type="EMBL" id="CAA9351101.1"/>
    </source>
</evidence>
<feature type="transmembrane region" description="Helical" evidence="1">
    <location>
        <begin position="36"/>
        <end position="62"/>
    </location>
</feature>
<organism evidence="2">
    <name type="scientific">uncultured Chloroflexia bacterium</name>
    <dbReference type="NCBI Taxonomy" id="1672391"/>
    <lineage>
        <taxon>Bacteria</taxon>
        <taxon>Bacillati</taxon>
        <taxon>Chloroflexota</taxon>
        <taxon>Chloroflexia</taxon>
        <taxon>environmental samples</taxon>
    </lineage>
</organism>
<sequence length="196" mass="20658">MRRQGFYLIAVGTQALASAALLPVLTHNVSRSMYGLIALVAVYQQLTTVVLGLGLPSLVLSWEAGGRRADLQRGAAVPILAVGAIGTIAAAAAGAATYAFVAALGTLNALLGLVLSRAAARGHAGVWALLTIAAGPAATFVAAAAVLLTESFTAYLIAWFLHLLVVTLVFLRWANREWFSRVRLRKERERLVLSLP</sequence>
<feature type="transmembrane region" description="Helical" evidence="1">
    <location>
        <begin position="154"/>
        <end position="174"/>
    </location>
</feature>
<proteinExistence type="predicted"/>